<protein>
    <recommendedName>
        <fullName evidence="1">KANL3/Tex30 alpha/beta hydrolase-like domain-containing protein</fullName>
    </recommendedName>
</protein>
<dbReference type="Pfam" id="PF20408">
    <property type="entry name" value="Abhydrolase_11"/>
    <property type="match status" value="1"/>
</dbReference>
<reference evidence="2" key="3">
    <citation type="submission" date="2025-09" db="UniProtKB">
        <authorList>
            <consortium name="Ensembl"/>
        </authorList>
    </citation>
    <scope>IDENTIFICATION</scope>
</reference>
<dbReference type="PANTHER" id="PTHR13136">
    <property type="entry name" value="TESTIS DEVELOPMENT PROTEIN PRTD"/>
    <property type="match status" value="1"/>
</dbReference>
<dbReference type="Ensembl" id="ENSCUST00005021828.1">
    <property type="protein sequence ID" value="ENSCUSP00005021058.1"/>
    <property type="gene ID" value="ENSCUSG00005013417.1"/>
</dbReference>
<dbReference type="Gene3D" id="3.40.50.1820">
    <property type="entry name" value="alpha/beta hydrolase"/>
    <property type="match status" value="1"/>
</dbReference>
<dbReference type="Proteomes" id="UP000694563">
    <property type="component" value="Chromosome 2"/>
</dbReference>
<dbReference type="PANTHER" id="PTHR13136:SF11">
    <property type="entry name" value="TESTIS-EXPRESSED PROTEIN 30"/>
    <property type="match status" value="1"/>
</dbReference>
<evidence type="ECO:0000313" key="2">
    <source>
        <dbReference type="Ensembl" id="ENSCUSP00005021058.1"/>
    </source>
</evidence>
<keyword evidence="3" id="KW-1185">Reference proteome</keyword>
<feature type="domain" description="KANL3/Tex30 alpha/beta hydrolase-like" evidence="1">
    <location>
        <begin position="93"/>
        <end position="274"/>
    </location>
</feature>
<evidence type="ECO:0000313" key="3">
    <source>
        <dbReference type="Proteomes" id="UP000694563"/>
    </source>
</evidence>
<reference evidence="2" key="1">
    <citation type="submission" date="2020-10" db="EMBL/GenBank/DDBJ databases">
        <title>Catharus ustulatus (Swainson's thrush) genome, bCatUst1, primary haplotype v2.</title>
        <authorList>
            <person name="Delmore K."/>
            <person name="Vafadar M."/>
            <person name="Formenti G."/>
            <person name="Chow W."/>
            <person name="Pelan S."/>
            <person name="Howe K."/>
            <person name="Rhie A."/>
            <person name="Mountcastle J."/>
            <person name="Haase B."/>
            <person name="Fedrigo O."/>
            <person name="Jarvis E.D."/>
        </authorList>
    </citation>
    <scope>NUCLEOTIDE SEQUENCE [LARGE SCALE GENOMIC DNA]</scope>
</reference>
<dbReference type="InterPro" id="IPR026555">
    <property type="entry name" value="NSL3/Tex30"/>
</dbReference>
<name>A0A8C3UVE9_CATUS</name>
<accession>A0A8C3UVE9</accession>
<organism evidence="2 3">
    <name type="scientific">Catharus ustulatus</name>
    <name type="common">Russet-backed thrush</name>
    <name type="synonym">Hylocichla ustulatus</name>
    <dbReference type="NCBI Taxonomy" id="91951"/>
    <lineage>
        <taxon>Eukaryota</taxon>
        <taxon>Metazoa</taxon>
        <taxon>Chordata</taxon>
        <taxon>Craniata</taxon>
        <taxon>Vertebrata</taxon>
        <taxon>Euteleostomi</taxon>
        <taxon>Archelosauria</taxon>
        <taxon>Archosauria</taxon>
        <taxon>Dinosauria</taxon>
        <taxon>Saurischia</taxon>
        <taxon>Theropoda</taxon>
        <taxon>Coelurosauria</taxon>
        <taxon>Aves</taxon>
        <taxon>Neognathae</taxon>
        <taxon>Neoaves</taxon>
        <taxon>Telluraves</taxon>
        <taxon>Australaves</taxon>
        <taxon>Passeriformes</taxon>
        <taxon>Turdidae</taxon>
        <taxon>Catharus</taxon>
    </lineage>
</organism>
<reference evidence="2" key="2">
    <citation type="submission" date="2025-08" db="UniProtKB">
        <authorList>
            <consortium name="Ensembl"/>
        </authorList>
    </citation>
    <scope>IDENTIFICATION</scope>
</reference>
<evidence type="ECO:0000259" key="1">
    <source>
        <dbReference type="Pfam" id="PF20408"/>
    </source>
</evidence>
<proteinExistence type="predicted"/>
<dbReference type="InterPro" id="IPR029058">
    <property type="entry name" value="AB_hydrolase_fold"/>
</dbReference>
<dbReference type="AlphaFoldDB" id="A0A8C3UVE9"/>
<gene>
    <name evidence="2" type="primary">TEX30</name>
</gene>
<dbReference type="SUPFAM" id="SSF53474">
    <property type="entry name" value="alpha/beta-Hydrolases"/>
    <property type="match status" value="1"/>
</dbReference>
<sequence>MSGRVEVWPPPALGPPACRPWDVRAPATVRDGYAGSCLPWGCADSFRPWQLPLPSEESLELGPGGGVKVKIPFGNKYLDAIFSVPEKKPTYGVILTHGAGGDMNFPHLVSLAAYLASHGVLCLRFTCKGLNVAYRTKAFKAVLEYLKLSDDYKLSGVFLAGRSMGSRAATSVIRQLSQGDDDDGFIQGLVCLSYPLHRPKLQSKLRDEDLLLIRCPVLFVSGSADEMCEKQLLEGVVSKMKAPKKIHWIDKANHGMAVKGRTTNDVMEEINAQVFSWLRENVQLQDK</sequence>
<dbReference type="InterPro" id="IPR046879">
    <property type="entry name" value="KANL3/Tex30_Abhydrolase"/>
</dbReference>